<dbReference type="InterPro" id="IPR001138">
    <property type="entry name" value="Zn2Cys6_DnaBD"/>
</dbReference>
<dbReference type="Gene3D" id="4.10.240.10">
    <property type="entry name" value="Zn(2)-C6 fungal-type DNA-binding domain"/>
    <property type="match status" value="1"/>
</dbReference>
<dbReference type="GO" id="GO:0008270">
    <property type="term" value="F:zinc ion binding"/>
    <property type="evidence" value="ECO:0007669"/>
    <property type="project" value="InterPro"/>
</dbReference>
<dbReference type="GeneID" id="54578726"/>
<dbReference type="InterPro" id="IPR051127">
    <property type="entry name" value="Fungal_SecMet_Regulators"/>
</dbReference>
<feature type="domain" description="Zn(2)-C6 fungal-type" evidence="6">
    <location>
        <begin position="45"/>
        <end position="74"/>
    </location>
</feature>
<keyword evidence="2" id="KW-0805">Transcription regulation</keyword>
<evidence type="ECO:0000256" key="5">
    <source>
        <dbReference type="SAM" id="MobiDB-lite"/>
    </source>
</evidence>
<dbReference type="CDD" id="cd12148">
    <property type="entry name" value="fungal_TF_MHR"/>
    <property type="match status" value="1"/>
</dbReference>
<keyword evidence="1" id="KW-0479">Metal-binding</keyword>
<evidence type="ECO:0000256" key="1">
    <source>
        <dbReference type="ARBA" id="ARBA00022723"/>
    </source>
</evidence>
<dbReference type="EMBL" id="ML987189">
    <property type="protein sequence ID" value="KAF2255825.1"/>
    <property type="molecule type" value="Genomic_DNA"/>
</dbReference>
<evidence type="ECO:0000256" key="3">
    <source>
        <dbReference type="ARBA" id="ARBA00023163"/>
    </source>
</evidence>
<feature type="region of interest" description="Disordered" evidence="5">
    <location>
        <begin position="1"/>
        <end position="36"/>
    </location>
</feature>
<accession>A0A6A6IZ51</accession>
<evidence type="ECO:0000256" key="4">
    <source>
        <dbReference type="ARBA" id="ARBA00023242"/>
    </source>
</evidence>
<dbReference type="OrthoDB" id="3971593at2759"/>
<evidence type="ECO:0000256" key="2">
    <source>
        <dbReference type="ARBA" id="ARBA00023015"/>
    </source>
</evidence>
<organism evidence="7 8">
    <name type="scientific">Trematosphaeria pertusa</name>
    <dbReference type="NCBI Taxonomy" id="390896"/>
    <lineage>
        <taxon>Eukaryota</taxon>
        <taxon>Fungi</taxon>
        <taxon>Dikarya</taxon>
        <taxon>Ascomycota</taxon>
        <taxon>Pezizomycotina</taxon>
        <taxon>Dothideomycetes</taxon>
        <taxon>Pleosporomycetidae</taxon>
        <taxon>Pleosporales</taxon>
        <taxon>Massarineae</taxon>
        <taxon>Trematosphaeriaceae</taxon>
        <taxon>Trematosphaeria</taxon>
    </lineage>
</organism>
<dbReference type="SMART" id="SM00906">
    <property type="entry name" value="Fungal_trans"/>
    <property type="match status" value="1"/>
</dbReference>
<keyword evidence="4" id="KW-0539">Nucleus</keyword>
<proteinExistence type="predicted"/>
<dbReference type="Pfam" id="PF04082">
    <property type="entry name" value="Fungal_trans"/>
    <property type="match status" value="1"/>
</dbReference>
<dbReference type="PROSITE" id="PS00463">
    <property type="entry name" value="ZN2_CY6_FUNGAL_1"/>
    <property type="match status" value="1"/>
</dbReference>
<keyword evidence="8" id="KW-1185">Reference proteome</keyword>
<name>A0A6A6IZ51_9PLEO</name>
<dbReference type="SUPFAM" id="SSF57701">
    <property type="entry name" value="Zn2/Cys6 DNA-binding domain"/>
    <property type="match status" value="1"/>
</dbReference>
<evidence type="ECO:0000259" key="6">
    <source>
        <dbReference type="PROSITE" id="PS50048"/>
    </source>
</evidence>
<dbReference type="RefSeq" id="XP_033690829.1">
    <property type="nucleotide sequence ID" value="XM_033825396.1"/>
</dbReference>
<dbReference type="PANTHER" id="PTHR47424:SF5">
    <property type="entry name" value="ZN(II)2CYS6 TRANSCRIPTION FACTOR (EUROFUNG)"/>
    <property type="match status" value="1"/>
</dbReference>
<reference evidence="7" key="1">
    <citation type="journal article" date="2020" name="Stud. Mycol.">
        <title>101 Dothideomycetes genomes: a test case for predicting lifestyles and emergence of pathogens.</title>
        <authorList>
            <person name="Haridas S."/>
            <person name="Albert R."/>
            <person name="Binder M."/>
            <person name="Bloem J."/>
            <person name="Labutti K."/>
            <person name="Salamov A."/>
            <person name="Andreopoulos B."/>
            <person name="Baker S."/>
            <person name="Barry K."/>
            <person name="Bills G."/>
            <person name="Bluhm B."/>
            <person name="Cannon C."/>
            <person name="Castanera R."/>
            <person name="Culley D."/>
            <person name="Daum C."/>
            <person name="Ezra D."/>
            <person name="Gonzalez J."/>
            <person name="Henrissat B."/>
            <person name="Kuo A."/>
            <person name="Liang C."/>
            <person name="Lipzen A."/>
            <person name="Lutzoni F."/>
            <person name="Magnuson J."/>
            <person name="Mondo S."/>
            <person name="Nolan M."/>
            <person name="Ohm R."/>
            <person name="Pangilinan J."/>
            <person name="Park H.-J."/>
            <person name="Ramirez L."/>
            <person name="Alfaro M."/>
            <person name="Sun H."/>
            <person name="Tritt A."/>
            <person name="Yoshinaga Y."/>
            <person name="Zwiers L.-H."/>
            <person name="Turgeon B."/>
            <person name="Goodwin S."/>
            <person name="Spatafora J."/>
            <person name="Crous P."/>
            <person name="Grigoriev I."/>
        </authorList>
    </citation>
    <scope>NUCLEOTIDE SEQUENCE</scope>
    <source>
        <strain evidence="7">CBS 122368</strain>
    </source>
</reference>
<dbReference type="GO" id="GO:0000981">
    <property type="term" value="F:DNA-binding transcription factor activity, RNA polymerase II-specific"/>
    <property type="evidence" value="ECO:0007669"/>
    <property type="project" value="InterPro"/>
</dbReference>
<gene>
    <name evidence="7" type="ORF">BU26DRAFT_471707</name>
</gene>
<evidence type="ECO:0000313" key="8">
    <source>
        <dbReference type="Proteomes" id="UP000800094"/>
    </source>
</evidence>
<dbReference type="SMART" id="SM00066">
    <property type="entry name" value="GAL4"/>
    <property type="match status" value="1"/>
</dbReference>
<dbReference type="InterPro" id="IPR007219">
    <property type="entry name" value="XnlR_reg_dom"/>
</dbReference>
<dbReference type="GO" id="GO:0006351">
    <property type="term" value="P:DNA-templated transcription"/>
    <property type="evidence" value="ECO:0007669"/>
    <property type="project" value="InterPro"/>
</dbReference>
<dbReference type="Pfam" id="PF00172">
    <property type="entry name" value="Zn_clus"/>
    <property type="match status" value="1"/>
</dbReference>
<dbReference type="CDD" id="cd00067">
    <property type="entry name" value="GAL4"/>
    <property type="match status" value="1"/>
</dbReference>
<dbReference type="GO" id="GO:0000435">
    <property type="term" value="P:positive regulation of transcription from RNA polymerase II promoter by galactose"/>
    <property type="evidence" value="ECO:0007669"/>
    <property type="project" value="TreeGrafter"/>
</dbReference>
<dbReference type="InterPro" id="IPR036864">
    <property type="entry name" value="Zn2-C6_fun-type_DNA-bd_sf"/>
</dbReference>
<dbReference type="PANTHER" id="PTHR47424">
    <property type="entry name" value="REGULATORY PROTEIN GAL4"/>
    <property type="match status" value="1"/>
</dbReference>
<dbReference type="GO" id="GO:0005634">
    <property type="term" value="C:nucleus"/>
    <property type="evidence" value="ECO:0007669"/>
    <property type="project" value="TreeGrafter"/>
</dbReference>
<dbReference type="GO" id="GO:0000978">
    <property type="term" value="F:RNA polymerase II cis-regulatory region sequence-specific DNA binding"/>
    <property type="evidence" value="ECO:0007669"/>
    <property type="project" value="TreeGrafter"/>
</dbReference>
<sequence length="734" mass="81404">MTPTSTLTGSETMSPPNETTAAQKRKTEDGAPQPRAKRNRYISIACNECKRRKIKCNGQTPCQRCGNLSLECLYAPNCCNNFKDSEEFKQMSSHISALQEQVDQLFANLNSLKSQVDVQSAGSIGTPFNPQEYPRSMSIGQTSILPPSPANQRTKSFSKHPRFHGPTSSAFNLGVAKSSLKTMGITGTDDAEDEGVVTQDATPMATPPTTNAVLPKPTLHADKDPIWSLTKHEAIRLIHLWHEEMGLMYPFLDIDKVIRYAEMLFAFVEAAARSGLMQGALPGADAIMDDQTSILKLMLAIALVLEGNGKDPLGEKLFNNVHKVVEKALSDPVDLRSIHLLTMTGMYHFHQDNESLAWRVIGLAARQCLELGLHRRETYTSVFTEPDEQGTAIRTFWSVYVLDRRWSFGTGMPFALQEADIDPTLPKPDDSTPYLNAMISYSLIGSKVWKSIANADASQNTINKEDMGFLDFQVLNWHRSIPDSLKFVHPDSGRHFDPPTRGLHRLQVALYLRANQMRILIYRPVLHTATSIMENLEFAHTVVKVSKDTIRILTHINQTSDIYKAQQTMFNYFLISALAVLFLAVAHAPAEFSSQCRDEFYMALDLVRGLSANSYVSKRLWKTIKMLKEVGPRLGLNIRHDAADAHSSAAVAMAGLAGHQVDELAIFSNGRNGNHLDTPHGMASDLTTLFEAAGGYSMLQNGYGLSSAEVSNGEFTSAFGQENDELARIMRDLF</sequence>
<feature type="compositionally biased region" description="Polar residues" evidence="5">
    <location>
        <begin position="1"/>
        <end position="22"/>
    </location>
</feature>
<evidence type="ECO:0000313" key="7">
    <source>
        <dbReference type="EMBL" id="KAF2255825.1"/>
    </source>
</evidence>
<dbReference type="PROSITE" id="PS50048">
    <property type="entry name" value="ZN2_CY6_FUNGAL_2"/>
    <property type="match status" value="1"/>
</dbReference>
<dbReference type="Proteomes" id="UP000800094">
    <property type="component" value="Unassembled WGS sequence"/>
</dbReference>
<keyword evidence="3" id="KW-0804">Transcription</keyword>
<dbReference type="AlphaFoldDB" id="A0A6A6IZ51"/>
<protein>
    <submittedName>
        <fullName evidence="7">Fungal-specific transcription factor-like protein</fullName>
    </submittedName>
</protein>